<dbReference type="AlphaFoldDB" id="A0A060UUW1"/>
<evidence type="ECO:0000313" key="1">
    <source>
        <dbReference type="EMBL" id="CDQ10533.1"/>
    </source>
</evidence>
<keyword evidence="3" id="KW-1185">Reference proteome</keyword>
<name>A0A060UUW1_9PROT</name>
<dbReference type="Proteomes" id="UP000193925">
    <property type="component" value="Chromosome AFERRI"/>
</dbReference>
<evidence type="ECO:0000313" key="2">
    <source>
        <dbReference type="EMBL" id="SMH64564.1"/>
    </source>
</evidence>
<accession>A0A060UUW1</accession>
<proteinExistence type="predicted"/>
<reference evidence="1" key="2">
    <citation type="submission" date="2014-07" db="EMBL/GenBank/DDBJ databases">
        <title>Initial genome analysis of the psychrotolerant acidophile Acidithiobacillus ferrivorans CF27: insights into iron and sulfur oxidation pathways and into biofilm formation.</title>
        <authorList>
            <person name="Talla E."/>
            <person name="Hedrich S."/>
            <person name="Mangenot S."/>
            <person name="Ji B."/>
            <person name="Johnson D.B."/>
            <person name="Barbe V."/>
            <person name="Bonnefoy V."/>
        </authorList>
    </citation>
    <scope>NUCLEOTIDE SEQUENCE [LARGE SCALE GENOMIC DNA]</scope>
    <source>
        <strain evidence="1">CF27</strain>
    </source>
</reference>
<dbReference type="EMBL" id="CCCS020000035">
    <property type="protein sequence ID" value="CDQ10533.1"/>
    <property type="molecule type" value="Genomic_DNA"/>
</dbReference>
<dbReference type="EMBL" id="LT841305">
    <property type="protein sequence ID" value="SMH64564.1"/>
    <property type="molecule type" value="Genomic_DNA"/>
</dbReference>
<reference evidence="1" key="1">
    <citation type="submission" date="2014-03" db="EMBL/GenBank/DDBJ databases">
        <authorList>
            <person name="Genoscope - CEA"/>
        </authorList>
    </citation>
    <scope>NUCLEOTIDE SEQUENCE [LARGE SCALE GENOMIC DNA]</scope>
    <source>
        <strain evidence="1">CF27</strain>
    </source>
</reference>
<evidence type="ECO:0000313" key="3">
    <source>
        <dbReference type="Proteomes" id="UP000193925"/>
    </source>
</evidence>
<sequence length="73" mass="8434">MAHYELIAEKEGQRIYVVKSSGFLESLKLAWYVIRYPSRTPVLMVVDKEWCEVNLDSSDELSISADILLRNVD</sequence>
<organism evidence="1">
    <name type="scientific">Acidithiobacillus ferrivorans</name>
    <dbReference type="NCBI Taxonomy" id="160808"/>
    <lineage>
        <taxon>Bacteria</taxon>
        <taxon>Pseudomonadati</taxon>
        <taxon>Pseudomonadota</taxon>
        <taxon>Acidithiobacillia</taxon>
        <taxon>Acidithiobacillales</taxon>
        <taxon>Acidithiobacillaceae</taxon>
        <taxon>Acidithiobacillus</taxon>
    </lineage>
</organism>
<gene>
    <name evidence="2" type="ORF">AFERRI_10597</name>
    <name evidence="1" type="ORF">AFERRI_400314</name>
</gene>
<protein>
    <submittedName>
        <fullName evidence="1">Uncharacterized protein</fullName>
    </submittedName>
</protein>
<dbReference type="RefSeq" id="WP_035193058.1">
    <property type="nucleotide sequence ID" value="NZ_CCCS020000035.1"/>
</dbReference>
<reference evidence="2 3" key="3">
    <citation type="submission" date="2017-03" db="EMBL/GenBank/DDBJ databases">
        <authorList>
            <person name="Regsiter A."/>
            <person name="William W."/>
        </authorList>
    </citation>
    <scope>NUCLEOTIDE SEQUENCE [LARGE SCALE GENOMIC DNA]</scope>
    <source>
        <strain evidence="2">PRJEB5721</strain>
    </source>
</reference>